<evidence type="ECO:0000313" key="1">
    <source>
        <dbReference type="EMBL" id="QCX00801.1"/>
    </source>
</evidence>
<keyword evidence="2" id="KW-1185">Reference proteome</keyword>
<evidence type="ECO:0000313" key="2">
    <source>
        <dbReference type="Proteomes" id="UP000310017"/>
    </source>
</evidence>
<gene>
    <name evidence="1" type="ORF">FGM00_12035</name>
</gene>
<proteinExistence type="predicted"/>
<dbReference type="RefSeq" id="WP_138853145.1">
    <property type="nucleotide sequence ID" value="NZ_CP040710.1"/>
</dbReference>
<sequence length="150" mass="17418">MIHHERLKSFYVLVGLLLSVFFGRAQECTLDIGGKNHNTIVDIFQLNAEQQTTMKTLRDDLQTTQQGIEEEIQKLFNTHPQSTEAELIALSDKYKVLKEKMVNVSWESDKKLLETFNPKQYERYLSLCGEALRKPIRIIPVMYKDSISPE</sequence>
<protein>
    <submittedName>
        <fullName evidence="1">Uncharacterized protein</fullName>
    </submittedName>
</protein>
<dbReference type="Proteomes" id="UP000310017">
    <property type="component" value="Chromosome"/>
</dbReference>
<organism evidence="1 2">
    <name type="scientific">Aggregatimonas sangjinii</name>
    <dbReference type="NCBI Taxonomy" id="2583587"/>
    <lineage>
        <taxon>Bacteria</taxon>
        <taxon>Pseudomonadati</taxon>
        <taxon>Bacteroidota</taxon>
        <taxon>Flavobacteriia</taxon>
        <taxon>Flavobacteriales</taxon>
        <taxon>Flavobacteriaceae</taxon>
        <taxon>Aggregatimonas</taxon>
    </lineage>
</organism>
<name>A0A5B7SV52_9FLAO</name>
<dbReference type="KEGG" id="asag:FGM00_12035"/>
<reference evidence="1 2" key="1">
    <citation type="submission" date="2019-05" db="EMBL/GenBank/DDBJ databases">
        <title>Genome sequencing of F202Z8.</title>
        <authorList>
            <person name="Kwon Y.M."/>
        </authorList>
    </citation>
    <scope>NUCLEOTIDE SEQUENCE [LARGE SCALE GENOMIC DNA]</scope>
    <source>
        <strain evidence="1 2">F202Z8</strain>
    </source>
</reference>
<dbReference type="OrthoDB" id="1445945at2"/>
<dbReference type="AlphaFoldDB" id="A0A5B7SV52"/>
<accession>A0A5B7SV52</accession>
<dbReference type="EMBL" id="CP040710">
    <property type="protein sequence ID" value="QCX00801.1"/>
    <property type="molecule type" value="Genomic_DNA"/>
</dbReference>